<reference evidence="2 3" key="1">
    <citation type="journal article" date="2016" name="ISME J.">
        <title>Chasing the elusive Euryarchaeota class WSA2: genomes reveal a uniquely fastidious methyl-reducing methanogen.</title>
        <authorList>
            <person name="Nobu M.K."/>
            <person name="Narihiro T."/>
            <person name="Kuroda K."/>
            <person name="Mei R."/>
            <person name="Liu W.T."/>
        </authorList>
    </citation>
    <scope>NUCLEOTIDE SEQUENCE [LARGE SCALE GENOMIC DNA]</scope>
    <source>
        <strain evidence="2">U1lsi0528_Bin055</strain>
    </source>
</reference>
<proteinExistence type="predicted"/>
<dbReference type="AlphaFoldDB" id="A0A150J3Z0"/>
<feature type="transmembrane region" description="Helical" evidence="1">
    <location>
        <begin position="211"/>
        <end position="228"/>
    </location>
</feature>
<dbReference type="Proteomes" id="UP000075398">
    <property type="component" value="Unassembled WGS sequence"/>
</dbReference>
<name>A0A150J3Z0_9EURY</name>
<evidence type="ECO:0000313" key="3">
    <source>
        <dbReference type="Proteomes" id="UP000075398"/>
    </source>
</evidence>
<dbReference type="EMBL" id="LNGC01000040">
    <property type="protein sequence ID" value="KYC51943.1"/>
    <property type="molecule type" value="Genomic_DNA"/>
</dbReference>
<comment type="caution">
    <text evidence="2">The sequence shown here is derived from an EMBL/GenBank/DDBJ whole genome shotgun (WGS) entry which is preliminary data.</text>
</comment>
<evidence type="ECO:0000313" key="2">
    <source>
        <dbReference type="EMBL" id="KYC51943.1"/>
    </source>
</evidence>
<evidence type="ECO:0000256" key="1">
    <source>
        <dbReference type="SAM" id="Phobius"/>
    </source>
</evidence>
<keyword evidence="1" id="KW-1133">Transmembrane helix</keyword>
<protein>
    <submittedName>
        <fullName evidence="2">Uncharacterized protein</fullName>
    </submittedName>
</protein>
<organism evidence="2 3">
    <name type="scientific">Candidatus Methanofastidiosum methylothiophilum</name>
    <dbReference type="NCBI Taxonomy" id="1705564"/>
    <lineage>
        <taxon>Archaea</taxon>
        <taxon>Methanobacteriati</taxon>
        <taxon>Methanobacteriota</taxon>
        <taxon>Stenosarchaea group</taxon>
        <taxon>Candidatus Methanofastidiosia</taxon>
        <taxon>Candidatus Methanofastidiosales</taxon>
        <taxon>Candidatus Methanofastidiosaceae</taxon>
        <taxon>Candidatus Methanofastidiosum</taxon>
    </lineage>
</organism>
<sequence length="229" mass="26597">MGNYKTSIINKSDNEKRNLTIQQAILNQIKEYLKRTLGTSIIYKAVYLFLDKNLAKPLTSVSVDKLVEKIHSIIKNDYNTLHIANMYPVTTYYLLDRIILEYTFTMFPPEEYGTTKEAWEGKEYDYIKYVIDKNNFDNSKMLATRNALADLLGMTEYEIKQNALMKMYGNKYNKILPYEEIPFSNPSMRGVMGGDGLGEFFEGAINTIKEYWYIPLIVLLAIGIMKMFD</sequence>
<keyword evidence="1" id="KW-0812">Transmembrane</keyword>
<keyword evidence="1" id="KW-0472">Membrane</keyword>
<gene>
    <name evidence="2" type="ORF">AMQ22_01078</name>
</gene>
<accession>A0A150J3Z0</accession>